<protein>
    <recommendedName>
        <fullName evidence="1">Reverse transcriptase domain-containing protein</fullName>
    </recommendedName>
</protein>
<dbReference type="Proteomes" id="UP001159427">
    <property type="component" value="Unassembled WGS sequence"/>
</dbReference>
<organism evidence="2 3">
    <name type="scientific">Porites evermanni</name>
    <dbReference type="NCBI Taxonomy" id="104178"/>
    <lineage>
        <taxon>Eukaryota</taxon>
        <taxon>Metazoa</taxon>
        <taxon>Cnidaria</taxon>
        <taxon>Anthozoa</taxon>
        <taxon>Hexacorallia</taxon>
        <taxon>Scleractinia</taxon>
        <taxon>Fungiina</taxon>
        <taxon>Poritidae</taxon>
        <taxon>Porites</taxon>
    </lineage>
</organism>
<dbReference type="PROSITE" id="PS50878">
    <property type="entry name" value="RT_POL"/>
    <property type="match status" value="1"/>
</dbReference>
<dbReference type="PANTHER" id="PTHR47027">
    <property type="entry name" value="REVERSE TRANSCRIPTASE DOMAIN-CONTAINING PROTEIN"/>
    <property type="match status" value="1"/>
</dbReference>
<evidence type="ECO:0000259" key="1">
    <source>
        <dbReference type="PROSITE" id="PS50878"/>
    </source>
</evidence>
<dbReference type="InterPro" id="IPR000477">
    <property type="entry name" value="RT_dom"/>
</dbReference>
<reference evidence="2 3" key="1">
    <citation type="submission" date="2022-05" db="EMBL/GenBank/DDBJ databases">
        <authorList>
            <consortium name="Genoscope - CEA"/>
            <person name="William W."/>
        </authorList>
    </citation>
    <scope>NUCLEOTIDE SEQUENCE [LARGE SCALE GENOMIC DNA]</scope>
</reference>
<sequence length="112" mass="12230">MLFADDAALTALTEDTLQRLIITFARACSEFGLTISHKKTNILGQDVSSILSISIGDYTLEVVEDFTYLGSTISNNLSPNTELNKGIAKQRSTISTKMKVHCGLRAQHPAAW</sequence>
<accession>A0ABN8MYF2</accession>
<evidence type="ECO:0000313" key="2">
    <source>
        <dbReference type="EMBL" id="CAH3038830.1"/>
    </source>
</evidence>
<gene>
    <name evidence="2" type="ORF">PEVE_00039882</name>
</gene>
<proteinExistence type="predicted"/>
<dbReference type="PANTHER" id="PTHR47027:SF20">
    <property type="entry name" value="REVERSE TRANSCRIPTASE-LIKE PROTEIN WITH RNA-DIRECTED DNA POLYMERASE DOMAIN"/>
    <property type="match status" value="1"/>
</dbReference>
<feature type="domain" description="Reverse transcriptase" evidence="1">
    <location>
        <begin position="1"/>
        <end position="73"/>
    </location>
</feature>
<evidence type="ECO:0000313" key="3">
    <source>
        <dbReference type="Proteomes" id="UP001159427"/>
    </source>
</evidence>
<dbReference type="EMBL" id="CALNXI010000712">
    <property type="protein sequence ID" value="CAH3038830.1"/>
    <property type="molecule type" value="Genomic_DNA"/>
</dbReference>
<keyword evidence="3" id="KW-1185">Reference proteome</keyword>
<comment type="caution">
    <text evidence="2">The sequence shown here is derived from an EMBL/GenBank/DDBJ whole genome shotgun (WGS) entry which is preliminary data.</text>
</comment>
<name>A0ABN8MYF2_9CNID</name>